<organism evidence="2 3">
    <name type="scientific">Micromonospora purpureochromogenes</name>
    <dbReference type="NCBI Taxonomy" id="47872"/>
    <lineage>
        <taxon>Bacteria</taxon>
        <taxon>Bacillati</taxon>
        <taxon>Actinomycetota</taxon>
        <taxon>Actinomycetes</taxon>
        <taxon>Micromonosporales</taxon>
        <taxon>Micromonosporaceae</taxon>
        <taxon>Micromonospora</taxon>
    </lineage>
</organism>
<protein>
    <submittedName>
        <fullName evidence="2">Uncharacterized protein</fullName>
    </submittedName>
</protein>
<proteinExistence type="predicted"/>
<evidence type="ECO:0000313" key="3">
    <source>
        <dbReference type="Proteomes" id="UP000631553"/>
    </source>
</evidence>
<dbReference type="EMBL" id="JACCCQ010000001">
    <property type="protein sequence ID" value="NYF57751.1"/>
    <property type="molecule type" value="Genomic_DNA"/>
</dbReference>
<sequence>MIEQGSEQRPTNVALRRVMAAVLTGLVVVAVPAVFVAWRNPWHYVLLMPFGRSSVVAAVLITVPVLLGIAAWLVLPARLAWAVAVVATALALVMGWNGFQFSMGASLYGYESDGDSKVVAVSPGGSFEVVVLHYPAFMTGFDVLRIRSRAGLRSREADQDLACFAVPFDPVGPEDTFDTARFLSDHEVEVRTEAGEEWTTTFDPHTLLAVSTLSHGCD</sequence>
<keyword evidence="3" id="KW-1185">Reference proteome</keyword>
<dbReference type="RefSeq" id="WP_179803772.1">
    <property type="nucleotide sequence ID" value="NZ_JACCCQ010000001.1"/>
</dbReference>
<accession>A0ABX2RND0</accession>
<feature type="transmembrane region" description="Helical" evidence="1">
    <location>
        <begin position="79"/>
        <end position="99"/>
    </location>
</feature>
<reference evidence="2 3" key="1">
    <citation type="submission" date="2020-07" db="EMBL/GenBank/DDBJ databases">
        <title>Sequencing the genomes of 1000 actinobacteria strains.</title>
        <authorList>
            <person name="Klenk H.-P."/>
        </authorList>
    </citation>
    <scope>NUCLEOTIDE SEQUENCE [LARGE SCALE GENOMIC DNA]</scope>
    <source>
        <strain evidence="2 3">DSM 43814</strain>
    </source>
</reference>
<keyword evidence="1" id="KW-0812">Transmembrane</keyword>
<name>A0ABX2RND0_9ACTN</name>
<evidence type="ECO:0000313" key="2">
    <source>
        <dbReference type="EMBL" id="NYF57751.1"/>
    </source>
</evidence>
<gene>
    <name evidence="2" type="ORF">HDA35_003582</name>
</gene>
<keyword evidence="1" id="KW-1133">Transmembrane helix</keyword>
<dbReference type="Proteomes" id="UP000631553">
    <property type="component" value="Unassembled WGS sequence"/>
</dbReference>
<feature type="transmembrane region" description="Helical" evidence="1">
    <location>
        <begin position="50"/>
        <end position="73"/>
    </location>
</feature>
<comment type="caution">
    <text evidence="2">The sequence shown here is derived from an EMBL/GenBank/DDBJ whole genome shotgun (WGS) entry which is preliminary data.</text>
</comment>
<feature type="transmembrane region" description="Helical" evidence="1">
    <location>
        <begin position="18"/>
        <end position="38"/>
    </location>
</feature>
<keyword evidence="1" id="KW-0472">Membrane</keyword>
<evidence type="ECO:0000256" key="1">
    <source>
        <dbReference type="SAM" id="Phobius"/>
    </source>
</evidence>